<evidence type="ECO:0000256" key="1">
    <source>
        <dbReference type="ARBA" id="ARBA00013194"/>
    </source>
</evidence>
<dbReference type="Proteomes" id="UP000464468">
    <property type="component" value="Chromosome"/>
</dbReference>
<evidence type="ECO:0000256" key="2">
    <source>
        <dbReference type="ARBA" id="ARBA00023110"/>
    </source>
</evidence>
<evidence type="ECO:0000256" key="4">
    <source>
        <dbReference type="SAM" id="MobiDB-lite"/>
    </source>
</evidence>
<keyword evidence="2" id="KW-0697">Rotamase</keyword>
<dbReference type="InterPro" id="IPR002130">
    <property type="entry name" value="Cyclophilin-type_PPIase_dom"/>
</dbReference>
<evidence type="ECO:0000256" key="3">
    <source>
        <dbReference type="ARBA" id="ARBA00023235"/>
    </source>
</evidence>
<dbReference type="PROSITE" id="PS50072">
    <property type="entry name" value="CSA_PPIASE_2"/>
    <property type="match status" value="1"/>
</dbReference>
<keyword evidence="7" id="KW-1185">Reference proteome</keyword>
<reference evidence="6 7" key="1">
    <citation type="submission" date="2020-01" db="EMBL/GenBank/DDBJ databases">
        <title>Sphingomonas sp. C33 whole genome sequece.</title>
        <authorList>
            <person name="Park C."/>
        </authorList>
    </citation>
    <scope>NUCLEOTIDE SEQUENCE [LARGE SCALE GENOMIC DNA]</scope>
    <source>
        <strain evidence="6 7">C33</strain>
    </source>
</reference>
<dbReference type="GO" id="GO:0003755">
    <property type="term" value="F:peptidyl-prolyl cis-trans isomerase activity"/>
    <property type="evidence" value="ECO:0007669"/>
    <property type="project" value="UniProtKB-KW"/>
</dbReference>
<dbReference type="InterPro" id="IPR029000">
    <property type="entry name" value="Cyclophilin-like_dom_sf"/>
</dbReference>
<dbReference type="AlphaFoldDB" id="A0A7Z2NXY2"/>
<proteinExistence type="predicted"/>
<organism evidence="6 7">
    <name type="scientific">Sphingomonas changnyeongensis</name>
    <dbReference type="NCBI Taxonomy" id="2698679"/>
    <lineage>
        <taxon>Bacteria</taxon>
        <taxon>Pseudomonadati</taxon>
        <taxon>Pseudomonadota</taxon>
        <taxon>Alphaproteobacteria</taxon>
        <taxon>Sphingomonadales</taxon>
        <taxon>Sphingomonadaceae</taxon>
        <taxon>Sphingomonas</taxon>
    </lineage>
</organism>
<evidence type="ECO:0000259" key="5">
    <source>
        <dbReference type="PROSITE" id="PS50072"/>
    </source>
</evidence>
<dbReference type="InterPro" id="IPR044665">
    <property type="entry name" value="E_coli_cyclophilin_A-like"/>
</dbReference>
<feature type="domain" description="PPIase cyclophilin-type" evidence="5">
    <location>
        <begin position="31"/>
        <end position="197"/>
    </location>
</feature>
<dbReference type="EMBL" id="CP047895">
    <property type="protein sequence ID" value="QHL91851.1"/>
    <property type="molecule type" value="Genomic_DNA"/>
</dbReference>
<evidence type="ECO:0000313" key="6">
    <source>
        <dbReference type="EMBL" id="QHL91851.1"/>
    </source>
</evidence>
<dbReference type="PANTHER" id="PTHR43246">
    <property type="entry name" value="PEPTIDYL-PROLYL CIS-TRANS ISOMERASE CYP38, CHLOROPLASTIC"/>
    <property type="match status" value="1"/>
</dbReference>
<keyword evidence="3 6" id="KW-0413">Isomerase</keyword>
<protein>
    <recommendedName>
        <fullName evidence="1">peptidylprolyl isomerase</fullName>
        <ecNumber evidence="1">5.2.1.8</ecNumber>
    </recommendedName>
</protein>
<dbReference type="EC" id="5.2.1.8" evidence="1"/>
<sequence length="199" mass="20528">MAAVPAAALRAQPAPPPATSPAPAPVRVTLQTALGPIVIEVDRARAPVTSANFLRYVDQKRLDGASFYRAAASPGSTEYGLVQFGLNPLPQRLLPPIAHEPTTRTGLTHLSGTISLARGAPGTGQGDFFIVVGDMPSLDADPKAAGDNQGYAAFGRVVEGMDVVRAVLAAPISPTLGSGSFRGQMLAAPVRITSARRVP</sequence>
<dbReference type="Pfam" id="PF00160">
    <property type="entry name" value="Pro_isomerase"/>
    <property type="match status" value="1"/>
</dbReference>
<feature type="region of interest" description="Disordered" evidence="4">
    <location>
        <begin position="1"/>
        <end position="24"/>
    </location>
</feature>
<name>A0A7Z2NXY2_9SPHN</name>
<accession>A0A7Z2NXY2</accession>
<feature type="compositionally biased region" description="Pro residues" evidence="4">
    <location>
        <begin position="13"/>
        <end position="24"/>
    </location>
</feature>
<feature type="compositionally biased region" description="Low complexity" evidence="4">
    <location>
        <begin position="1"/>
        <end position="12"/>
    </location>
</feature>
<dbReference type="Gene3D" id="2.40.100.10">
    <property type="entry name" value="Cyclophilin-like"/>
    <property type="match status" value="1"/>
</dbReference>
<gene>
    <name evidence="6" type="ORF">GVO57_07190</name>
</gene>
<evidence type="ECO:0000313" key="7">
    <source>
        <dbReference type="Proteomes" id="UP000464468"/>
    </source>
</evidence>
<dbReference type="SUPFAM" id="SSF50891">
    <property type="entry name" value="Cyclophilin-like"/>
    <property type="match status" value="1"/>
</dbReference>
<dbReference type="KEGG" id="schy:GVO57_07190"/>